<accession>A0ABV7KZQ0</accession>
<keyword evidence="1 4" id="KW-0560">Oxidoreductase</keyword>
<name>A0ABV7KZQ0_9PROT</name>
<organism evidence="6 7">
    <name type="scientific">Marinibaculum pumilum</name>
    <dbReference type="NCBI Taxonomy" id="1766165"/>
    <lineage>
        <taxon>Bacteria</taxon>
        <taxon>Pseudomonadati</taxon>
        <taxon>Pseudomonadota</taxon>
        <taxon>Alphaproteobacteria</taxon>
        <taxon>Rhodospirillales</taxon>
        <taxon>Rhodospirillaceae</taxon>
        <taxon>Marinibaculum</taxon>
    </lineage>
</organism>
<dbReference type="RefSeq" id="WP_379900422.1">
    <property type="nucleotide sequence ID" value="NZ_JBHRTR010000025.1"/>
</dbReference>
<comment type="catalytic activity">
    <reaction evidence="2 4">
        <text>L-methionyl-[protein] + [thioredoxin]-disulfide + H2O = L-methionyl-(S)-S-oxide-[protein] + [thioredoxin]-dithiol</text>
        <dbReference type="Rhea" id="RHEA:14217"/>
        <dbReference type="Rhea" id="RHEA-COMP:10698"/>
        <dbReference type="Rhea" id="RHEA-COMP:10700"/>
        <dbReference type="Rhea" id="RHEA-COMP:12313"/>
        <dbReference type="Rhea" id="RHEA-COMP:12315"/>
        <dbReference type="ChEBI" id="CHEBI:15377"/>
        <dbReference type="ChEBI" id="CHEBI:16044"/>
        <dbReference type="ChEBI" id="CHEBI:29950"/>
        <dbReference type="ChEBI" id="CHEBI:44120"/>
        <dbReference type="ChEBI" id="CHEBI:50058"/>
        <dbReference type="EC" id="1.8.4.11"/>
    </reaction>
</comment>
<dbReference type="Pfam" id="PF01625">
    <property type="entry name" value="PMSR"/>
    <property type="match status" value="1"/>
</dbReference>
<dbReference type="Gene3D" id="3.30.1060.10">
    <property type="entry name" value="Peptide methionine sulphoxide reductase MsrA"/>
    <property type="match status" value="1"/>
</dbReference>
<evidence type="ECO:0000256" key="3">
    <source>
        <dbReference type="ARBA" id="ARBA00048782"/>
    </source>
</evidence>
<comment type="caution">
    <text evidence="6">The sequence shown here is derived from an EMBL/GenBank/DDBJ whole genome shotgun (WGS) entry which is preliminary data.</text>
</comment>
<reference evidence="7" key="1">
    <citation type="journal article" date="2019" name="Int. J. Syst. Evol. Microbiol.">
        <title>The Global Catalogue of Microorganisms (GCM) 10K type strain sequencing project: providing services to taxonomists for standard genome sequencing and annotation.</title>
        <authorList>
            <consortium name="The Broad Institute Genomics Platform"/>
            <consortium name="The Broad Institute Genome Sequencing Center for Infectious Disease"/>
            <person name="Wu L."/>
            <person name="Ma J."/>
        </authorList>
    </citation>
    <scope>NUCLEOTIDE SEQUENCE [LARGE SCALE GENOMIC DNA]</scope>
    <source>
        <strain evidence="7">KCTC 42964</strain>
    </source>
</reference>
<feature type="active site" evidence="4">
    <location>
        <position position="39"/>
    </location>
</feature>
<dbReference type="NCBIfam" id="TIGR00401">
    <property type="entry name" value="msrA"/>
    <property type="match status" value="1"/>
</dbReference>
<keyword evidence="7" id="KW-1185">Reference proteome</keyword>
<dbReference type="HAMAP" id="MF_01401">
    <property type="entry name" value="MsrA"/>
    <property type="match status" value="1"/>
</dbReference>
<dbReference type="GO" id="GO:0008113">
    <property type="term" value="F:peptide-methionine (S)-S-oxide reductase activity"/>
    <property type="evidence" value="ECO:0007669"/>
    <property type="project" value="UniProtKB-EC"/>
</dbReference>
<dbReference type="PANTHER" id="PTHR43774">
    <property type="entry name" value="PEPTIDE METHIONINE SULFOXIDE REDUCTASE"/>
    <property type="match status" value="1"/>
</dbReference>
<evidence type="ECO:0000313" key="6">
    <source>
        <dbReference type="EMBL" id="MFC3227873.1"/>
    </source>
</evidence>
<comment type="catalytic activity">
    <reaction evidence="3 4">
        <text>[thioredoxin]-disulfide + L-methionine + H2O = L-methionine (S)-S-oxide + [thioredoxin]-dithiol</text>
        <dbReference type="Rhea" id="RHEA:19993"/>
        <dbReference type="Rhea" id="RHEA-COMP:10698"/>
        <dbReference type="Rhea" id="RHEA-COMP:10700"/>
        <dbReference type="ChEBI" id="CHEBI:15377"/>
        <dbReference type="ChEBI" id="CHEBI:29950"/>
        <dbReference type="ChEBI" id="CHEBI:50058"/>
        <dbReference type="ChEBI" id="CHEBI:57844"/>
        <dbReference type="ChEBI" id="CHEBI:58772"/>
        <dbReference type="EC" id="1.8.4.11"/>
    </reaction>
</comment>
<sequence>MFGRGESGGLCVLPHEVPAPEMDWAPDAKLASAVLAGGCFWCTEAVFKRLDGVIDVKPGYAGGTAETADYQTVCSGRTGHAEAIRVDYDPTRISYGRLLQVFFSVAHDPTQLDRQGNDVGPQYRSAIFWASEEEKEVAAAYIRQLDEAQVFESRIVTRLEPLQAFYEAEDYHHDYADRNPMQPYIAFISMPKVKKLQQSFSDWLKGGG</sequence>
<dbReference type="EMBL" id="JBHRTR010000025">
    <property type="protein sequence ID" value="MFC3227873.1"/>
    <property type="molecule type" value="Genomic_DNA"/>
</dbReference>
<dbReference type="InterPro" id="IPR036509">
    <property type="entry name" value="Met_Sox_Rdtase_MsrA_sf"/>
</dbReference>
<evidence type="ECO:0000256" key="4">
    <source>
        <dbReference type="HAMAP-Rule" id="MF_01401"/>
    </source>
</evidence>
<dbReference type="EC" id="1.8.4.11" evidence="4"/>
<evidence type="ECO:0000256" key="2">
    <source>
        <dbReference type="ARBA" id="ARBA00047806"/>
    </source>
</evidence>
<protein>
    <recommendedName>
        <fullName evidence="4">Peptide methionine sulfoxide reductase MsrA</fullName>
        <shortName evidence="4">Protein-methionine-S-oxide reductase</shortName>
        <ecNumber evidence="4">1.8.4.11</ecNumber>
    </recommendedName>
    <alternativeName>
        <fullName evidence="4">Peptide-methionine (S)-S-oxide reductase</fullName>
        <shortName evidence="4">Peptide Met(O) reductase</shortName>
    </alternativeName>
</protein>
<evidence type="ECO:0000256" key="1">
    <source>
        <dbReference type="ARBA" id="ARBA00023002"/>
    </source>
</evidence>
<dbReference type="Proteomes" id="UP001595528">
    <property type="component" value="Unassembled WGS sequence"/>
</dbReference>
<gene>
    <name evidence="4 6" type="primary">msrA</name>
    <name evidence="6" type="ORF">ACFOGJ_11565</name>
</gene>
<comment type="function">
    <text evidence="4">Has an important function as a repair enzyme for proteins that have been inactivated by oxidation. Catalyzes the reversible oxidation-reduction of methionine sulfoxide in proteins to methionine.</text>
</comment>
<proteinExistence type="inferred from homology"/>
<feature type="domain" description="Peptide methionine sulphoxide reductase MsrA" evidence="5">
    <location>
        <begin position="33"/>
        <end position="184"/>
    </location>
</feature>
<evidence type="ECO:0000313" key="7">
    <source>
        <dbReference type="Proteomes" id="UP001595528"/>
    </source>
</evidence>
<comment type="similarity">
    <text evidence="4">Belongs to the MsrA Met sulfoxide reductase family.</text>
</comment>
<dbReference type="InterPro" id="IPR002569">
    <property type="entry name" value="Met_Sox_Rdtase_MsrA_dom"/>
</dbReference>
<dbReference type="SUPFAM" id="SSF55068">
    <property type="entry name" value="Peptide methionine sulfoxide reductase"/>
    <property type="match status" value="1"/>
</dbReference>
<evidence type="ECO:0000259" key="5">
    <source>
        <dbReference type="Pfam" id="PF01625"/>
    </source>
</evidence>
<dbReference type="PANTHER" id="PTHR43774:SF1">
    <property type="entry name" value="PEPTIDE METHIONINE SULFOXIDE REDUCTASE MSRA 2"/>
    <property type="match status" value="1"/>
</dbReference>